<dbReference type="InterPro" id="IPR043198">
    <property type="entry name" value="Cyclin/Ssn8"/>
</dbReference>
<dbReference type="Gene3D" id="1.10.472.10">
    <property type="entry name" value="Cyclin-like"/>
    <property type="match status" value="2"/>
</dbReference>
<evidence type="ECO:0000256" key="5">
    <source>
        <dbReference type="ARBA" id="ARBA00022618"/>
    </source>
</evidence>
<dbReference type="FunFam" id="1.10.472.10:FF:000009">
    <property type="entry name" value="cyclin-T2 isoform X1"/>
    <property type="match status" value="1"/>
</dbReference>
<keyword evidence="7" id="KW-0805">Transcription regulation</keyword>
<evidence type="ECO:0000256" key="3">
    <source>
        <dbReference type="ARBA" id="ARBA00022499"/>
    </source>
</evidence>
<dbReference type="AlphaFoldDB" id="A0ABD0YWS2"/>
<dbReference type="Proteomes" id="UP001558652">
    <property type="component" value="Unassembled WGS sequence"/>
</dbReference>
<evidence type="ECO:0000256" key="7">
    <source>
        <dbReference type="ARBA" id="ARBA00023015"/>
    </source>
</evidence>
<dbReference type="InterPro" id="IPR006671">
    <property type="entry name" value="Cyclin_N"/>
</dbReference>
<comment type="subcellular location">
    <subcellularLocation>
        <location evidence="1">Nucleus</location>
    </subcellularLocation>
</comment>
<keyword evidence="6" id="KW-0832">Ubl conjugation</keyword>
<dbReference type="FunFam" id="1.10.472.10:FF:000004">
    <property type="entry name" value="Cyclin T2"/>
    <property type="match status" value="1"/>
</dbReference>
<dbReference type="SUPFAM" id="SSF47954">
    <property type="entry name" value="Cyclin-like"/>
    <property type="match status" value="2"/>
</dbReference>
<dbReference type="InterPro" id="IPR013763">
    <property type="entry name" value="Cyclin-like_dom"/>
</dbReference>
<dbReference type="CDD" id="cd20538">
    <property type="entry name" value="CYCLIN_CCNT_rpt1"/>
    <property type="match status" value="1"/>
</dbReference>
<dbReference type="Pfam" id="PF21797">
    <property type="entry name" value="CycT2-like_C"/>
    <property type="match status" value="1"/>
</dbReference>
<keyword evidence="10" id="KW-0539">Nucleus</keyword>
<evidence type="ECO:0000256" key="10">
    <source>
        <dbReference type="ARBA" id="ARBA00023242"/>
    </source>
</evidence>
<evidence type="ECO:0000256" key="9">
    <source>
        <dbReference type="ARBA" id="ARBA00023163"/>
    </source>
</evidence>
<comment type="similarity">
    <text evidence="2">Belongs to the cyclin family. Cyclin C subfamily.</text>
</comment>
<keyword evidence="15" id="KW-1185">Reference proteome</keyword>
<name>A0ABD0YWS2_9HEMI</name>
<evidence type="ECO:0000256" key="1">
    <source>
        <dbReference type="ARBA" id="ARBA00004123"/>
    </source>
</evidence>
<keyword evidence="5" id="KW-0132">Cell division</keyword>
<evidence type="ECO:0000259" key="13">
    <source>
        <dbReference type="SMART" id="SM00385"/>
    </source>
</evidence>
<dbReference type="GO" id="GO:0005634">
    <property type="term" value="C:nucleus"/>
    <property type="evidence" value="ECO:0007669"/>
    <property type="project" value="UniProtKB-SubCell"/>
</dbReference>
<evidence type="ECO:0000256" key="8">
    <source>
        <dbReference type="ARBA" id="ARBA00023127"/>
    </source>
</evidence>
<evidence type="ECO:0000313" key="15">
    <source>
        <dbReference type="Proteomes" id="UP001558652"/>
    </source>
</evidence>
<keyword evidence="4" id="KW-0597">Phosphoprotein</keyword>
<dbReference type="EMBL" id="JBFDAA010000001">
    <property type="protein sequence ID" value="KAL1140405.1"/>
    <property type="molecule type" value="Genomic_DNA"/>
</dbReference>
<dbReference type="InterPro" id="IPR036915">
    <property type="entry name" value="Cyclin-like_sf"/>
</dbReference>
<accession>A0ABD0YWS2</accession>
<gene>
    <name evidence="14" type="ORF">AAG570_000337</name>
</gene>
<evidence type="ECO:0000256" key="11">
    <source>
        <dbReference type="ARBA" id="ARBA00023306"/>
    </source>
</evidence>
<evidence type="ECO:0000256" key="12">
    <source>
        <dbReference type="RuleBase" id="RU000383"/>
    </source>
</evidence>
<evidence type="ECO:0000256" key="2">
    <source>
        <dbReference type="ARBA" id="ARBA00008638"/>
    </source>
</evidence>
<reference evidence="14 15" key="1">
    <citation type="submission" date="2024-07" db="EMBL/GenBank/DDBJ databases">
        <title>Chromosome-level genome assembly of the water stick insect Ranatra chinensis (Heteroptera: Nepidae).</title>
        <authorList>
            <person name="Liu X."/>
        </authorList>
    </citation>
    <scope>NUCLEOTIDE SEQUENCE [LARGE SCALE GENOMIC DNA]</scope>
    <source>
        <strain evidence="14">Cailab_2021Rc</strain>
        <tissue evidence="14">Muscle</tissue>
    </source>
</reference>
<keyword evidence="9" id="KW-0804">Transcription</keyword>
<dbReference type="SMART" id="SM00385">
    <property type="entry name" value="CYCLIN"/>
    <property type="match status" value="1"/>
</dbReference>
<organism evidence="14 15">
    <name type="scientific">Ranatra chinensis</name>
    <dbReference type="NCBI Taxonomy" id="642074"/>
    <lineage>
        <taxon>Eukaryota</taxon>
        <taxon>Metazoa</taxon>
        <taxon>Ecdysozoa</taxon>
        <taxon>Arthropoda</taxon>
        <taxon>Hexapoda</taxon>
        <taxon>Insecta</taxon>
        <taxon>Pterygota</taxon>
        <taxon>Neoptera</taxon>
        <taxon>Paraneoptera</taxon>
        <taxon>Hemiptera</taxon>
        <taxon>Heteroptera</taxon>
        <taxon>Panheteroptera</taxon>
        <taxon>Nepomorpha</taxon>
        <taxon>Nepidae</taxon>
        <taxon>Ranatrinae</taxon>
        <taxon>Ranatra</taxon>
    </lineage>
</organism>
<keyword evidence="3" id="KW-1017">Isopeptide bond</keyword>
<keyword evidence="11" id="KW-0131">Cell cycle</keyword>
<dbReference type="Pfam" id="PF00134">
    <property type="entry name" value="Cyclin_N"/>
    <property type="match status" value="1"/>
</dbReference>
<dbReference type="PANTHER" id="PTHR10026">
    <property type="entry name" value="CYCLIN"/>
    <property type="match status" value="1"/>
</dbReference>
<comment type="caution">
    <text evidence="14">The sequence shown here is derived from an EMBL/GenBank/DDBJ whole genome shotgun (WGS) entry which is preliminary data.</text>
</comment>
<dbReference type="GO" id="GO:0051301">
    <property type="term" value="P:cell division"/>
    <property type="evidence" value="ECO:0007669"/>
    <property type="project" value="UniProtKB-KW"/>
</dbReference>
<evidence type="ECO:0000256" key="6">
    <source>
        <dbReference type="ARBA" id="ARBA00022843"/>
    </source>
</evidence>
<feature type="domain" description="Cyclin-like" evidence="13">
    <location>
        <begin position="38"/>
        <end position="137"/>
    </location>
</feature>
<protein>
    <recommendedName>
        <fullName evidence="13">Cyclin-like domain-containing protein</fullName>
    </recommendedName>
</protein>
<proteinExistence type="inferred from homology"/>
<evidence type="ECO:0000256" key="4">
    <source>
        <dbReference type="ARBA" id="ARBA00022553"/>
    </source>
</evidence>
<evidence type="ECO:0000313" key="14">
    <source>
        <dbReference type="EMBL" id="KAL1140405.1"/>
    </source>
</evidence>
<sequence length="287" mass="33161">MAADEKWYFTKEQLANTPSRKCAYDADKELSCRQQAANFIQDMGQRLQVTQLCINTAIVYMHRFYMFHSFSRFHRNAIASAALFLAAKVEEQPRKLEHVIKVAQICLHREQPPMDIKSEAYAEHSHDLVMNENILLQTLGFDVAIDHPHTHVVKCCHLVKASKDLAQTSYFMASNSLHLTTMCLQYKPTVVACFCIHLACKWSNWEIPQSNEGRPWFWYVDRSVTQELLEQLTDEFLVIFEKCPSRLKKKIISISSNQNQSQIQSQNLMLTIPVVSAVFIFNILINC</sequence>
<keyword evidence="8 12" id="KW-0195">Cyclin</keyword>